<dbReference type="EMBL" id="JAQQWK010000009">
    <property type="protein sequence ID" value="KAK8034489.1"/>
    <property type="molecule type" value="Genomic_DNA"/>
</dbReference>
<comment type="caution">
    <text evidence="2">The sequence shown here is derived from an EMBL/GenBank/DDBJ whole genome shotgun (WGS) entry which is preliminary data.</text>
</comment>
<evidence type="ECO:0000313" key="2">
    <source>
        <dbReference type="EMBL" id="KAK8034489.1"/>
    </source>
</evidence>
<evidence type="ECO:0000256" key="1">
    <source>
        <dbReference type="SAM" id="SignalP"/>
    </source>
</evidence>
<reference evidence="2 3" key="1">
    <citation type="submission" date="2023-01" db="EMBL/GenBank/DDBJ databases">
        <title>Analysis of 21 Apiospora genomes using comparative genomics revels a genus with tremendous synthesis potential of carbohydrate active enzymes and secondary metabolites.</title>
        <authorList>
            <person name="Sorensen T."/>
        </authorList>
    </citation>
    <scope>NUCLEOTIDE SEQUENCE [LARGE SCALE GENOMIC DNA]</scope>
    <source>
        <strain evidence="2 3">CBS 33761</strain>
    </source>
</reference>
<dbReference type="Proteomes" id="UP001444661">
    <property type="component" value="Unassembled WGS sequence"/>
</dbReference>
<proteinExistence type="predicted"/>
<feature type="signal peptide" evidence="1">
    <location>
        <begin position="1"/>
        <end position="18"/>
    </location>
</feature>
<keyword evidence="3" id="KW-1185">Reference proteome</keyword>
<organism evidence="2 3">
    <name type="scientific">Apiospora rasikravindrae</name>
    <dbReference type="NCBI Taxonomy" id="990691"/>
    <lineage>
        <taxon>Eukaryota</taxon>
        <taxon>Fungi</taxon>
        <taxon>Dikarya</taxon>
        <taxon>Ascomycota</taxon>
        <taxon>Pezizomycotina</taxon>
        <taxon>Sordariomycetes</taxon>
        <taxon>Xylariomycetidae</taxon>
        <taxon>Amphisphaeriales</taxon>
        <taxon>Apiosporaceae</taxon>
        <taxon>Apiospora</taxon>
    </lineage>
</organism>
<sequence length="134" mass="14588">MKILQTFILSYLCGYAAAAAVTTARTAIVAPDDGKVCDQCTKCLTSAAAKEDVGAVVVCWDTLCETCAKGERAVEHGIDSQSWLAEDDDKVCDDCVKCLDEADDNGDAEDVCWDKWCNTCKENHKDDDDYGDEE</sequence>
<feature type="chain" id="PRO_5045084684" evidence="1">
    <location>
        <begin position="19"/>
        <end position="134"/>
    </location>
</feature>
<gene>
    <name evidence="2" type="ORF">PG993_009484</name>
</gene>
<name>A0ABR1SLA5_9PEZI</name>
<protein>
    <submittedName>
        <fullName evidence="2">Uncharacterized protein</fullName>
    </submittedName>
</protein>
<keyword evidence="1" id="KW-0732">Signal</keyword>
<evidence type="ECO:0000313" key="3">
    <source>
        <dbReference type="Proteomes" id="UP001444661"/>
    </source>
</evidence>
<accession>A0ABR1SLA5</accession>